<reference evidence="2" key="1">
    <citation type="journal article" date="2019" name="Curr. Biol.">
        <title>Genome Sequence of Striga asiatica Provides Insight into the Evolution of Plant Parasitism.</title>
        <authorList>
            <person name="Yoshida S."/>
            <person name="Kim S."/>
            <person name="Wafula E.K."/>
            <person name="Tanskanen J."/>
            <person name="Kim Y.M."/>
            <person name="Honaas L."/>
            <person name="Yang Z."/>
            <person name="Spallek T."/>
            <person name="Conn C.E."/>
            <person name="Ichihashi Y."/>
            <person name="Cheong K."/>
            <person name="Cui S."/>
            <person name="Der J.P."/>
            <person name="Gundlach H."/>
            <person name="Jiao Y."/>
            <person name="Hori C."/>
            <person name="Ishida J.K."/>
            <person name="Kasahara H."/>
            <person name="Kiba T."/>
            <person name="Kim M.S."/>
            <person name="Koo N."/>
            <person name="Laohavisit A."/>
            <person name="Lee Y.H."/>
            <person name="Lumba S."/>
            <person name="McCourt P."/>
            <person name="Mortimer J.C."/>
            <person name="Mutuku J.M."/>
            <person name="Nomura T."/>
            <person name="Sasaki-Sekimoto Y."/>
            <person name="Seto Y."/>
            <person name="Wang Y."/>
            <person name="Wakatake T."/>
            <person name="Sakakibara H."/>
            <person name="Demura T."/>
            <person name="Yamaguchi S."/>
            <person name="Yoneyama K."/>
            <person name="Manabe R.I."/>
            <person name="Nelson D.C."/>
            <person name="Schulman A.H."/>
            <person name="Timko M.P."/>
            <person name="dePamphilis C.W."/>
            <person name="Choi D."/>
            <person name="Shirasu K."/>
        </authorList>
    </citation>
    <scope>NUCLEOTIDE SEQUENCE [LARGE SCALE GENOMIC DNA]</scope>
    <source>
        <strain evidence="2">cv. UVA1</strain>
    </source>
</reference>
<dbReference type="Proteomes" id="UP000325081">
    <property type="component" value="Unassembled WGS sequence"/>
</dbReference>
<gene>
    <name evidence="1" type="ORF">STAS_04622</name>
</gene>
<proteinExistence type="predicted"/>
<keyword evidence="2" id="KW-1185">Reference proteome</keyword>
<evidence type="ECO:0000313" key="1">
    <source>
        <dbReference type="EMBL" id="GER28798.1"/>
    </source>
</evidence>
<accession>A0A5A7P8K2</accession>
<comment type="caution">
    <text evidence="1">The sequence shown here is derived from an EMBL/GenBank/DDBJ whole genome shotgun (WGS) entry which is preliminary data.</text>
</comment>
<protein>
    <submittedName>
        <fullName evidence="1">XB3 ortholog 5 in Arabidopsis thaliana</fullName>
    </submittedName>
</protein>
<sequence>MFTNNSQFIHKIRISISNDLHITTNSIIKNEIIAKQTPNSRVGLANIPTEKRARFYGVAIAVLGTPLSHGARNGCCSSEMKRQNEVCSARNSLIFGQGCGSSGKVRAPSSHQCRESGSLSLVVVSRAWNSPDFFSRRKLKLWSSKTQALWPRVLVSAARMELVGELSVARSRVARFLWPRPARENAGSRNFARDFEKLGEIKGIDCREKRKVRSAKKTRSKRDSAQMREMGWFSWA</sequence>
<dbReference type="EMBL" id="BKCP01003224">
    <property type="protein sequence ID" value="GER28798.1"/>
    <property type="molecule type" value="Genomic_DNA"/>
</dbReference>
<dbReference type="AlphaFoldDB" id="A0A5A7P8K2"/>
<evidence type="ECO:0000313" key="2">
    <source>
        <dbReference type="Proteomes" id="UP000325081"/>
    </source>
</evidence>
<organism evidence="1 2">
    <name type="scientific">Striga asiatica</name>
    <name type="common">Asiatic witchweed</name>
    <name type="synonym">Buchnera asiatica</name>
    <dbReference type="NCBI Taxonomy" id="4170"/>
    <lineage>
        <taxon>Eukaryota</taxon>
        <taxon>Viridiplantae</taxon>
        <taxon>Streptophyta</taxon>
        <taxon>Embryophyta</taxon>
        <taxon>Tracheophyta</taxon>
        <taxon>Spermatophyta</taxon>
        <taxon>Magnoliopsida</taxon>
        <taxon>eudicotyledons</taxon>
        <taxon>Gunneridae</taxon>
        <taxon>Pentapetalae</taxon>
        <taxon>asterids</taxon>
        <taxon>lamiids</taxon>
        <taxon>Lamiales</taxon>
        <taxon>Orobanchaceae</taxon>
        <taxon>Buchnereae</taxon>
        <taxon>Striga</taxon>
    </lineage>
</organism>
<name>A0A5A7P8K2_STRAF</name>